<dbReference type="GO" id="GO:0042744">
    <property type="term" value="P:hydrogen peroxide catabolic process"/>
    <property type="evidence" value="ECO:0007669"/>
    <property type="project" value="TreeGrafter"/>
</dbReference>
<accession>A0A8H5CMS8</accession>
<comment type="similarity">
    <text evidence="1">Belongs to the peroxiredoxin family. AhpC/Prx1 subfamily.</text>
</comment>
<evidence type="ECO:0000256" key="2">
    <source>
        <dbReference type="ARBA" id="ARBA00023002"/>
    </source>
</evidence>
<feature type="transmembrane region" description="Helical" evidence="3">
    <location>
        <begin position="20"/>
        <end position="38"/>
    </location>
</feature>
<dbReference type="GO" id="GO:0045454">
    <property type="term" value="P:cell redox homeostasis"/>
    <property type="evidence" value="ECO:0007669"/>
    <property type="project" value="TreeGrafter"/>
</dbReference>
<proteinExistence type="inferred from homology"/>
<keyword evidence="2" id="KW-0560">Oxidoreductase</keyword>
<evidence type="ECO:0000313" key="5">
    <source>
        <dbReference type="EMBL" id="KAF5343492.1"/>
    </source>
</evidence>
<keyword evidence="3" id="KW-0472">Membrane</keyword>
<dbReference type="EMBL" id="JAACJM010000139">
    <property type="protein sequence ID" value="KAF5343492.1"/>
    <property type="molecule type" value="Genomic_DNA"/>
</dbReference>
<gene>
    <name evidence="5" type="ORF">D9758_015657</name>
</gene>
<reference evidence="5 6" key="1">
    <citation type="journal article" date="2020" name="ISME J.">
        <title>Uncovering the hidden diversity of litter-decomposition mechanisms in mushroom-forming fungi.</title>
        <authorList>
            <person name="Floudas D."/>
            <person name="Bentzer J."/>
            <person name="Ahren D."/>
            <person name="Johansson T."/>
            <person name="Persson P."/>
            <person name="Tunlid A."/>
        </authorList>
    </citation>
    <scope>NUCLEOTIDE SEQUENCE [LARGE SCALE GENOMIC DNA]</scope>
    <source>
        <strain evidence="5 6">CBS 291.85</strain>
    </source>
</reference>
<dbReference type="SUPFAM" id="SSF52833">
    <property type="entry name" value="Thioredoxin-like"/>
    <property type="match status" value="1"/>
</dbReference>
<evidence type="ECO:0000313" key="6">
    <source>
        <dbReference type="Proteomes" id="UP000559256"/>
    </source>
</evidence>
<sequence>MMRVVVRSRLYRLCRRRGSIVGYFAFGLSEVVLLFYHMDFTFICTTEILAFSDAHFQALDTVALGVSVDSQYSHYAWANQPRKEGGLGSDLKLVLIAYRNRKISGEYGGLVEEEGITWRGLFFG</sequence>
<organism evidence="5 6">
    <name type="scientific">Tetrapyrgos nigripes</name>
    <dbReference type="NCBI Taxonomy" id="182062"/>
    <lineage>
        <taxon>Eukaryota</taxon>
        <taxon>Fungi</taxon>
        <taxon>Dikarya</taxon>
        <taxon>Basidiomycota</taxon>
        <taxon>Agaricomycotina</taxon>
        <taxon>Agaricomycetes</taxon>
        <taxon>Agaricomycetidae</taxon>
        <taxon>Agaricales</taxon>
        <taxon>Marasmiineae</taxon>
        <taxon>Marasmiaceae</taxon>
        <taxon>Tetrapyrgos</taxon>
    </lineage>
</organism>
<dbReference type="Proteomes" id="UP000559256">
    <property type="component" value="Unassembled WGS sequence"/>
</dbReference>
<protein>
    <recommendedName>
        <fullName evidence="4">Alkyl hydroperoxide reductase subunit C/ Thiol specific antioxidant domain-containing protein</fullName>
    </recommendedName>
</protein>
<keyword evidence="3" id="KW-0812">Transmembrane</keyword>
<evidence type="ECO:0000256" key="1">
    <source>
        <dbReference type="ARBA" id="ARBA00009796"/>
    </source>
</evidence>
<dbReference type="GO" id="GO:0006979">
    <property type="term" value="P:response to oxidative stress"/>
    <property type="evidence" value="ECO:0007669"/>
    <property type="project" value="TreeGrafter"/>
</dbReference>
<evidence type="ECO:0000256" key="3">
    <source>
        <dbReference type="SAM" id="Phobius"/>
    </source>
</evidence>
<keyword evidence="6" id="KW-1185">Reference proteome</keyword>
<dbReference type="Gene3D" id="3.40.30.10">
    <property type="entry name" value="Glutaredoxin"/>
    <property type="match status" value="1"/>
</dbReference>
<dbReference type="InterPro" id="IPR000866">
    <property type="entry name" value="AhpC/TSA"/>
</dbReference>
<dbReference type="Pfam" id="PF00578">
    <property type="entry name" value="AhpC-TSA"/>
    <property type="match status" value="1"/>
</dbReference>
<keyword evidence="3" id="KW-1133">Transmembrane helix</keyword>
<dbReference type="GO" id="GO:0033554">
    <property type="term" value="P:cellular response to stress"/>
    <property type="evidence" value="ECO:0007669"/>
    <property type="project" value="TreeGrafter"/>
</dbReference>
<dbReference type="OrthoDB" id="185659at2759"/>
<name>A0A8H5CMS8_9AGAR</name>
<dbReference type="InterPro" id="IPR036249">
    <property type="entry name" value="Thioredoxin-like_sf"/>
</dbReference>
<comment type="caution">
    <text evidence="5">The sequence shown here is derived from an EMBL/GenBank/DDBJ whole genome shotgun (WGS) entry which is preliminary data.</text>
</comment>
<dbReference type="PANTHER" id="PTHR10681">
    <property type="entry name" value="THIOREDOXIN PEROXIDASE"/>
    <property type="match status" value="1"/>
</dbReference>
<evidence type="ECO:0000259" key="4">
    <source>
        <dbReference type="Pfam" id="PF00578"/>
    </source>
</evidence>
<dbReference type="GO" id="GO:0008379">
    <property type="term" value="F:thioredoxin peroxidase activity"/>
    <property type="evidence" value="ECO:0007669"/>
    <property type="project" value="TreeGrafter"/>
</dbReference>
<dbReference type="PANTHER" id="PTHR10681:SF128">
    <property type="entry name" value="THIOREDOXIN-DEPENDENT PEROXIDE REDUCTASE, MITOCHONDRIAL"/>
    <property type="match status" value="1"/>
</dbReference>
<feature type="domain" description="Alkyl hydroperoxide reductase subunit C/ Thiol specific antioxidant" evidence="4">
    <location>
        <begin position="30"/>
        <end position="123"/>
    </location>
</feature>
<dbReference type="InterPro" id="IPR050217">
    <property type="entry name" value="Peroxiredoxin"/>
</dbReference>
<dbReference type="AlphaFoldDB" id="A0A8H5CMS8"/>
<dbReference type="GO" id="GO:0005829">
    <property type="term" value="C:cytosol"/>
    <property type="evidence" value="ECO:0007669"/>
    <property type="project" value="TreeGrafter"/>
</dbReference>